<dbReference type="EMBL" id="CAJNOR010002734">
    <property type="protein sequence ID" value="CAF1333360.1"/>
    <property type="molecule type" value="Genomic_DNA"/>
</dbReference>
<evidence type="ECO:0000313" key="2">
    <source>
        <dbReference type="Proteomes" id="UP000663828"/>
    </source>
</evidence>
<evidence type="ECO:0000313" key="1">
    <source>
        <dbReference type="EMBL" id="CAF1333360.1"/>
    </source>
</evidence>
<reference evidence="1" key="1">
    <citation type="submission" date="2021-02" db="EMBL/GenBank/DDBJ databases">
        <authorList>
            <person name="Nowell W R."/>
        </authorList>
    </citation>
    <scope>NUCLEOTIDE SEQUENCE</scope>
</reference>
<name>A0A815G3E6_ADIRI</name>
<keyword evidence="2" id="KW-1185">Reference proteome</keyword>
<proteinExistence type="predicted"/>
<protein>
    <submittedName>
        <fullName evidence="1">Uncharacterized protein</fullName>
    </submittedName>
</protein>
<comment type="caution">
    <text evidence="1">The sequence shown here is derived from an EMBL/GenBank/DDBJ whole genome shotgun (WGS) entry which is preliminary data.</text>
</comment>
<accession>A0A815G3E6</accession>
<gene>
    <name evidence="1" type="ORF">XAT740_LOCUS30553</name>
</gene>
<dbReference type="Proteomes" id="UP000663828">
    <property type="component" value="Unassembled WGS sequence"/>
</dbReference>
<dbReference type="AlphaFoldDB" id="A0A815G3E6"/>
<sequence length="255" mass="30152">MASISKCTLMKRLSLSLKKIYFAWGRTEFLRLVQQEYGEKMSRFLEELDIDSAQCLINIDLISIIEEDEKFLSKESRDYLFKDGTKKIRPIIQQNIQRFVDQMRQLAIYEKHKQLTNLTEYPTKRIRFCHGRTIKHRPGSSRKNDSFSSGAYEACSSVSINELNSDEQLEHQITTTRRIDYFLTQYCLVSTIDLSSTKIRLLHHLRIQEEQLYEILMYLRNTFGDTLKENLDKNELSTSLLKMLGNFKPIGYYRM</sequence>
<organism evidence="1 2">
    <name type="scientific">Adineta ricciae</name>
    <name type="common">Rotifer</name>
    <dbReference type="NCBI Taxonomy" id="249248"/>
    <lineage>
        <taxon>Eukaryota</taxon>
        <taxon>Metazoa</taxon>
        <taxon>Spiralia</taxon>
        <taxon>Gnathifera</taxon>
        <taxon>Rotifera</taxon>
        <taxon>Eurotatoria</taxon>
        <taxon>Bdelloidea</taxon>
        <taxon>Adinetida</taxon>
        <taxon>Adinetidae</taxon>
        <taxon>Adineta</taxon>
    </lineage>
</organism>